<keyword evidence="4 6" id="KW-1133">Transmembrane helix</keyword>
<reference evidence="7 8" key="1">
    <citation type="journal article" date="2015" name="Nature">
        <title>rRNA introns, odd ribosomes, and small enigmatic genomes across a large radiation of phyla.</title>
        <authorList>
            <person name="Brown C.T."/>
            <person name="Hug L.A."/>
            <person name="Thomas B.C."/>
            <person name="Sharon I."/>
            <person name="Castelle C.J."/>
            <person name="Singh A."/>
            <person name="Wilkins M.J."/>
            <person name="Williams K.H."/>
            <person name="Banfield J.F."/>
        </authorList>
    </citation>
    <scope>NUCLEOTIDE SEQUENCE [LARGE SCALE GENOMIC DNA]</scope>
</reference>
<evidence type="ECO:0000256" key="4">
    <source>
        <dbReference type="ARBA" id="ARBA00022989"/>
    </source>
</evidence>
<comment type="similarity">
    <text evidence="2">Belongs to the TspO/BZRP family.</text>
</comment>
<feature type="transmembrane region" description="Helical" evidence="6">
    <location>
        <begin position="20"/>
        <end position="41"/>
    </location>
</feature>
<comment type="subcellular location">
    <subcellularLocation>
        <location evidence="1">Membrane</location>
        <topology evidence="1">Multi-pass membrane protein</topology>
    </subcellularLocation>
</comment>
<organism evidence="7 8">
    <name type="scientific">Candidatus Nomurabacteria bacterium GW2011_GWC2_41_8</name>
    <dbReference type="NCBI Taxonomy" id="1618755"/>
    <lineage>
        <taxon>Bacteria</taxon>
        <taxon>Candidatus Nomuraibacteriota</taxon>
    </lineage>
</organism>
<evidence type="ECO:0000256" key="1">
    <source>
        <dbReference type="ARBA" id="ARBA00004141"/>
    </source>
</evidence>
<protein>
    <submittedName>
        <fullName evidence="7">TspO and MBR like protein</fullName>
    </submittedName>
</protein>
<evidence type="ECO:0000313" key="8">
    <source>
        <dbReference type="Proteomes" id="UP000033949"/>
    </source>
</evidence>
<evidence type="ECO:0000256" key="6">
    <source>
        <dbReference type="SAM" id="Phobius"/>
    </source>
</evidence>
<dbReference type="InterPro" id="IPR004307">
    <property type="entry name" value="TspO_MBR"/>
</dbReference>
<dbReference type="GO" id="GO:0033013">
    <property type="term" value="P:tetrapyrrole metabolic process"/>
    <property type="evidence" value="ECO:0007669"/>
    <property type="project" value="UniProtKB-ARBA"/>
</dbReference>
<dbReference type="InterPro" id="IPR038330">
    <property type="entry name" value="TspO/MBR-related_sf"/>
</dbReference>
<feature type="transmembrane region" description="Helical" evidence="6">
    <location>
        <begin position="53"/>
        <end position="72"/>
    </location>
</feature>
<dbReference type="Gene3D" id="1.20.1260.100">
    <property type="entry name" value="TspO/MBR protein"/>
    <property type="match status" value="1"/>
</dbReference>
<dbReference type="AlphaFoldDB" id="A0A0G0XED4"/>
<dbReference type="Proteomes" id="UP000033949">
    <property type="component" value="Unassembled WGS sequence"/>
</dbReference>
<proteinExistence type="inferred from homology"/>
<dbReference type="CDD" id="cd15904">
    <property type="entry name" value="TSPO_MBR"/>
    <property type="match status" value="1"/>
</dbReference>
<name>A0A0G0XED4_9BACT</name>
<dbReference type="PANTHER" id="PTHR10057">
    <property type="entry name" value="PERIPHERAL-TYPE BENZODIAZEPINE RECEPTOR"/>
    <property type="match status" value="1"/>
</dbReference>
<dbReference type="Pfam" id="PF03073">
    <property type="entry name" value="TspO_MBR"/>
    <property type="match status" value="1"/>
</dbReference>
<evidence type="ECO:0000313" key="7">
    <source>
        <dbReference type="EMBL" id="KKS23190.1"/>
    </source>
</evidence>
<keyword evidence="5 6" id="KW-0472">Membrane</keyword>
<keyword evidence="3 6" id="KW-0812">Transmembrane</keyword>
<feature type="transmembrane region" description="Helical" evidence="6">
    <location>
        <begin position="92"/>
        <end position="116"/>
    </location>
</feature>
<evidence type="ECO:0000256" key="5">
    <source>
        <dbReference type="ARBA" id="ARBA00023136"/>
    </source>
</evidence>
<dbReference type="EMBL" id="LCCC01000038">
    <property type="protein sequence ID" value="KKS23190.1"/>
    <property type="molecule type" value="Genomic_DNA"/>
</dbReference>
<evidence type="ECO:0000256" key="3">
    <source>
        <dbReference type="ARBA" id="ARBA00022692"/>
    </source>
</evidence>
<dbReference type="PANTHER" id="PTHR10057:SF0">
    <property type="entry name" value="TRANSLOCATOR PROTEIN"/>
    <property type="match status" value="1"/>
</dbReference>
<comment type="caution">
    <text evidence="7">The sequence shown here is derived from an EMBL/GenBank/DDBJ whole genome shotgun (WGS) entry which is preliminary data.</text>
</comment>
<dbReference type="GO" id="GO:0016020">
    <property type="term" value="C:membrane"/>
    <property type="evidence" value="ECO:0007669"/>
    <property type="project" value="UniProtKB-SubCell"/>
</dbReference>
<gene>
    <name evidence="7" type="ORF">UU82_C0038G0004</name>
</gene>
<sequence>MQAYNWYSILIKPTWAPPPWLFGPVWSFLYILIAISFGRVFMMALQKKIPFTVAIPFILNLIFNFIFTYIQFGLNSTLVWAMVVIYSYAKWIAYIQVPYLLWVIFATILQFTIVYLNR</sequence>
<evidence type="ECO:0000256" key="2">
    <source>
        <dbReference type="ARBA" id="ARBA00007524"/>
    </source>
</evidence>
<accession>A0A0G0XED4</accession>